<name>A0A8H5BS28_9AGAR</name>
<dbReference type="SUPFAM" id="SSF52540">
    <property type="entry name" value="P-loop containing nucleoside triphosphate hydrolases"/>
    <property type="match status" value="1"/>
</dbReference>
<organism evidence="3 4">
    <name type="scientific">Psilocybe cf. subviscida</name>
    <dbReference type="NCBI Taxonomy" id="2480587"/>
    <lineage>
        <taxon>Eukaryota</taxon>
        <taxon>Fungi</taxon>
        <taxon>Dikarya</taxon>
        <taxon>Basidiomycota</taxon>
        <taxon>Agaricomycotina</taxon>
        <taxon>Agaricomycetes</taxon>
        <taxon>Agaricomycetidae</taxon>
        <taxon>Agaricales</taxon>
        <taxon>Agaricineae</taxon>
        <taxon>Strophariaceae</taxon>
        <taxon>Psilocybe</taxon>
    </lineage>
</organism>
<keyword evidence="1" id="KW-0677">Repeat</keyword>
<comment type="caution">
    <text evidence="3">The sequence shown here is derived from an EMBL/GenBank/DDBJ whole genome shotgun (WGS) entry which is preliminary data.</text>
</comment>
<sequence length="354" mass="39808">MSFFEGAHHITIRRGTQIAAASGSTVNYHQATKHANEKRMIYSRLSASQTDRRTLLTTFASVHTQLWSLSRLSAAAAHTALHNSAARPDAPRCHRNTRAAYRDNVEQWTLGSGNDYDGERLIWLRGGAGVGKSAIMQSVIEQCAQHAVVLGSFFFFRSDSSRNYAEVLIPTLAYQLARSFPAALAILEPIISRDPLIFKASLRTQAHELLVRPILYLFENGIIDIDDPRRRVFFIDGLDECNDPQKHALIINIVASILCDYHVPISFLIASRPELAISSAFQRETRLYPTFASISLDDSTDAESDIRQFVEDSFLDIVDSHPWRNISNCLGPTPDQSIIWRTCHRDILSMPQQR</sequence>
<dbReference type="EMBL" id="JAACJJ010000005">
    <property type="protein sequence ID" value="KAF5328176.1"/>
    <property type="molecule type" value="Genomic_DNA"/>
</dbReference>
<dbReference type="Pfam" id="PF24883">
    <property type="entry name" value="NPHP3_N"/>
    <property type="match status" value="1"/>
</dbReference>
<evidence type="ECO:0000259" key="2">
    <source>
        <dbReference type="PROSITE" id="PS50837"/>
    </source>
</evidence>
<dbReference type="InterPro" id="IPR056884">
    <property type="entry name" value="NPHP3-like_N"/>
</dbReference>
<dbReference type="AlphaFoldDB" id="A0A8H5BS28"/>
<dbReference type="Proteomes" id="UP000567179">
    <property type="component" value="Unassembled WGS sequence"/>
</dbReference>
<keyword evidence="4" id="KW-1185">Reference proteome</keyword>
<proteinExistence type="predicted"/>
<dbReference type="Gene3D" id="3.40.50.300">
    <property type="entry name" value="P-loop containing nucleotide triphosphate hydrolases"/>
    <property type="match status" value="1"/>
</dbReference>
<protein>
    <recommendedName>
        <fullName evidence="2">NACHT domain-containing protein</fullName>
    </recommendedName>
</protein>
<evidence type="ECO:0000313" key="4">
    <source>
        <dbReference type="Proteomes" id="UP000567179"/>
    </source>
</evidence>
<dbReference type="PROSITE" id="PS50837">
    <property type="entry name" value="NACHT"/>
    <property type="match status" value="1"/>
</dbReference>
<evidence type="ECO:0000313" key="3">
    <source>
        <dbReference type="EMBL" id="KAF5328176.1"/>
    </source>
</evidence>
<evidence type="ECO:0000256" key="1">
    <source>
        <dbReference type="ARBA" id="ARBA00022737"/>
    </source>
</evidence>
<dbReference type="PANTHER" id="PTHR10039">
    <property type="entry name" value="AMELOGENIN"/>
    <property type="match status" value="1"/>
</dbReference>
<dbReference type="OrthoDB" id="5967843at2759"/>
<dbReference type="PANTHER" id="PTHR10039:SF5">
    <property type="entry name" value="NACHT DOMAIN-CONTAINING PROTEIN"/>
    <property type="match status" value="1"/>
</dbReference>
<reference evidence="3 4" key="1">
    <citation type="journal article" date="2020" name="ISME J.">
        <title>Uncovering the hidden diversity of litter-decomposition mechanisms in mushroom-forming fungi.</title>
        <authorList>
            <person name="Floudas D."/>
            <person name="Bentzer J."/>
            <person name="Ahren D."/>
            <person name="Johansson T."/>
            <person name="Persson P."/>
            <person name="Tunlid A."/>
        </authorList>
    </citation>
    <scope>NUCLEOTIDE SEQUENCE [LARGE SCALE GENOMIC DNA]</scope>
    <source>
        <strain evidence="3 4">CBS 101986</strain>
    </source>
</reference>
<gene>
    <name evidence="3" type="ORF">D9619_013419</name>
</gene>
<dbReference type="InterPro" id="IPR007111">
    <property type="entry name" value="NACHT_NTPase"/>
</dbReference>
<accession>A0A8H5BS28</accession>
<feature type="domain" description="NACHT" evidence="2">
    <location>
        <begin position="120"/>
        <end position="273"/>
    </location>
</feature>
<dbReference type="InterPro" id="IPR027417">
    <property type="entry name" value="P-loop_NTPase"/>
</dbReference>